<evidence type="ECO:0000313" key="2">
    <source>
        <dbReference type="EMBL" id="MFB9840163.1"/>
    </source>
</evidence>
<sequence>MTEDNRAPGGPPQDDRRTPAFEPGNSTGPQNPADQLVAGGPQNGPPTGPQAPVDPFVAGGPQGAPPAGPQGMAPPDPGPRSPYGA</sequence>
<protein>
    <submittedName>
        <fullName evidence="2">Uncharacterized protein</fullName>
    </submittedName>
</protein>
<feature type="compositionally biased region" description="Pro residues" evidence="1">
    <location>
        <begin position="63"/>
        <end position="85"/>
    </location>
</feature>
<feature type="non-terminal residue" evidence="2">
    <location>
        <position position="85"/>
    </location>
</feature>
<organism evidence="2 3">
    <name type="scientific">Actinoallomurus acaciae</name>
    <dbReference type="NCBI Taxonomy" id="502577"/>
    <lineage>
        <taxon>Bacteria</taxon>
        <taxon>Bacillati</taxon>
        <taxon>Actinomycetota</taxon>
        <taxon>Actinomycetes</taxon>
        <taxon>Streptosporangiales</taxon>
        <taxon>Thermomonosporaceae</taxon>
        <taxon>Actinoallomurus</taxon>
    </lineage>
</organism>
<gene>
    <name evidence="2" type="ORF">ACFFNX_49250</name>
</gene>
<keyword evidence="3" id="KW-1185">Reference proteome</keyword>
<comment type="caution">
    <text evidence="2">The sequence shown here is derived from an EMBL/GenBank/DDBJ whole genome shotgun (WGS) entry which is preliminary data.</text>
</comment>
<proteinExistence type="predicted"/>
<accession>A0ABV5YYR3</accession>
<name>A0ABV5YYR3_9ACTN</name>
<dbReference type="Proteomes" id="UP001589627">
    <property type="component" value="Unassembled WGS sequence"/>
</dbReference>
<evidence type="ECO:0000313" key="3">
    <source>
        <dbReference type="Proteomes" id="UP001589627"/>
    </source>
</evidence>
<reference evidence="2 3" key="1">
    <citation type="submission" date="2024-09" db="EMBL/GenBank/DDBJ databases">
        <authorList>
            <person name="Sun Q."/>
            <person name="Mori K."/>
        </authorList>
    </citation>
    <scope>NUCLEOTIDE SEQUENCE [LARGE SCALE GENOMIC DNA]</scope>
    <source>
        <strain evidence="2 3">TBRC 0563</strain>
    </source>
</reference>
<feature type="compositionally biased region" description="Polar residues" evidence="1">
    <location>
        <begin position="24"/>
        <end position="33"/>
    </location>
</feature>
<feature type="region of interest" description="Disordered" evidence="1">
    <location>
        <begin position="1"/>
        <end position="85"/>
    </location>
</feature>
<evidence type="ECO:0000256" key="1">
    <source>
        <dbReference type="SAM" id="MobiDB-lite"/>
    </source>
</evidence>
<dbReference type="EMBL" id="JBHLZP010000952">
    <property type="protein sequence ID" value="MFB9840163.1"/>
    <property type="molecule type" value="Genomic_DNA"/>
</dbReference>